<dbReference type="InterPro" id="IPR011727">
    <property type="entry name" value="CHP02117"/>
</dbReference>
<dbReference type="EMBL" id="CADCVZ010000027">
    <property type="protein sequence ID" value="CAA9507057.1"/>
    <property type="molecule type" value="Genomic_DNA"/>
</dbReference>
<dbReference type="Pfam" id="PF09601">
    <property type="entry name" value="DUF2459"/>
    <property type="match status" value="1"/>
</dbReference>
<evidence type="ECO:0008006" key="2">
    <source>
        <dbReference type="Google" id="ProtNLM"/>
    </source>
</evidence>
<dbReference type="AlphaFoldDB" id="A0A6J4SWA9"/>
<proteinExistence type="predicted"/>
<dbReference type="RefSeq" id="WP_294172971.1">
    <property type="nucleotide sequence ID" value="NZ_CADCVZ010000027.1"/>
</dbReference>
<sequence>MARRRKGKGIGRAALALLAIPALYLLAALAGSLIPVNRGWEEPNRGTTVYLRSNGIHVDIVMPAVAEGLDWRPLFPRGHFRDAPASPSWFSFGAGERRVYLETPTWWDISPRTVWAALAGGERVMHVDRLERPGPNLRAIRLRPEEYRRLWAAIRAQFDLSAGGPRRIDHPGYGSDDAFYEGRGKASAVSTCNNWAAEQMRLAGVEASLWSPFAEGLTWRYRKTDAQLG</sequence>
<accession>A0A6J4SWA9</accession>
<protein>
    <recommendedName>
        <fullName evidence="2">TIGR02117 family protein</fullName>
    </recommendedName>
</protein>
<dbReference type="NCBIfam" id="TIGR02117">
    <property type="entry name" value="chp_urease_rgn"/>
    <property type="match status" value="1"/>
</dbReference>
<reference evidence="1" key="1">
    <citation type="submission" date="2020-02" db="EMBL/GenBank/DDBJ databases">
        <authorList>
            <person name="Meier V. D."/>
        </authorList>
    </citation>
    <scope>NUCLEOTIDE SEQUENCE</scope>
    <source>
        <strain evidence="1">AVDCRST_MAG09</strain>
    </source>
</reference>
<gene>
    <name evidence="1" type="ORF">AVDCRST_MAG09-1117</name>
</gene>
<evidence type="ECO:0000313" key="1">
    <source>
        <dbReference type="EMBL" id="CAA9507057.1"/>
    </source>
</evidence>
<organism evidence="1">
    <name type="scientific">uncultured Sphingomonas sp</name>
    <dbReference type="NCBI Taxonomy" id="158754"/>
    <lineage>
        <taxon>Bacteria</taxon>
        <taxon>Pseudomonadati</taxon>
        <taxon>Pseudomonadota</taxon>
        <taxon>Alphaproteobacteria</taxon>
        <taxon>Sphingomonadales</taxon>
        <taxon>Sphingomonadaceae</taxon>
        <taxon>Sphingomonas</taxon>
        <taxon>environmental samples</taxon>
    </lineage>
</organism>
<name>A0A6J4SWA9_9SPHN</name>